<gene>
    <name evidence="1" type="ORF">UFOPK1808_00777</name>
</gene>
<proteinExistence type="predicted"/>
<accession>A0A6J6GIU2</accession>
<evidence type="ECO:0000313" key="1">
    <source>
        <dbReference type="EMBL" id="CAB4601196.1"/>
    </source>
</evidence>
<sequence length="201" mass="21076">MSDDNELDPRIVSAMRAVPPASDSLREQHIAAALAEISPVSARRPFNTWLSAAAAVVVLLVGGNALYGSLSSSERTPGELAVRNGVATTTIPVKASAACRPSGDSGRVGNYELNNQKREVWASNGTLFVYASDTCEELATLDIADAPPSDVVCTPSLVDATDSIIGGYTMGGAYRVLVNTSTHIVEYSGKSCSLLTKYPQP</sequence>
<protein>
    <submittedName>
        <fullName evidence="1">Unannotated protein</fullName>
    </submittedName>
</protein>
<name>A0A6J6GIU2_9ZZZZ</name>
<dbReference type="EMBL" id="CAEZUL010000074">
    <property type="protein sequence ID" value="CAB4601196.1"/>
    <property type="molecule type" value="Genomic_DNA"/>
</dbReference>
<dbReference type="AlphaFoldDB" id="A0A6J6GIU2"/>
<reference evidence="1" key="1">
    <citation type="submission" date="2020-05" db="EMBL/GenBank/DDBJ databases">
        <authorList>
            <person name="Chiriac C."/>
            <person name="Salcher M."/>
            <person name="Ghai R."/>
            <person name="Kavagutti S V."/>
        </authorList>
    </citation>
    <scope>NUCLEOTIDE SEQUENCE</scope>
</reference>
<organism evidence="1">
    <name type="scientific">freshwater metagenome</name>
    <dbReference type="NCBI Taxonomy" id="449393"/>
    <lineage>
        <taxon>unclassified sequences</taxon>
        <taxon>metagenomes</taxon>
        <taxon>ecological metagenomes</taxon>
    </lineage>
</organism>